<dbReference type="InterPro" id="IPR000618">
    <property type="entry name" value="Insect_cuticle"/>
</dbReference>
<sequence length="128" mass="14141">MRFMLFTLLMAIALIETNGAPAQDVDSNLERFFIEADDTEQSFYYRMKDGQVREETTSWHNGKLVITGRYRYLAPDGVFYEVLYVANENGFQPIGAHLSGANPNMNNYGLAGASAGGLSKTCLLSLTG</sequence>
<dbReference type="PROSITE" id="PS00233">
    <property type="entry name" value="CHIT_BIND_RR_1"/>
    <property type="match status" value="1"/>
</dbReference>
<name>A0AAG5DEU7_ANOAO</name>
<dbReference type="Proteomes" id="UP000075880">
    <property type="component" value="Unassembled WGS sequence"/>
</dbReference>
<dbReference type="GO" id="GO:0008010">
    <property type="term" value="F:structural constituent of chitin-based larval cuticle"/>
    <property type="evidence" value="ECO:0007669"/>
    <property type="project" value="TreeGrafter"/>
</dbReference>
<protein>
    <submittedName>
        <fullName evidence="4">Uncharacterized protein</fullName>
    </submittedName>
</protein>
<dbReference type="GO" id="GO:0062129">
    <property type="term" value="C:chitin-based extracellular matrix"/>
    <property type="evidence" value="ECO:0007669"/>
    <property type="project" value="TreeGrafter"/>
</dbReference>
<organism evidence="4 5">
    <name type="scientific">Anopheles atroparvus</name>
    <name type="common">European mosquito</name>
    <dbReference type="NCBI Taxonomy" id="41427"/>
    <lineage>
        <taxon>Eukaryota</taxon>
        <taxon>Metazoa</taxon>
        <taxon>Ecdysozoa</taxon>
        <taxon>Arthropoda</taxon>
        <taxon>Hexapoda</taxon>
        <taxon>Insecta</taxon>
        <taxon>Pterygota</taxon>
        <taxon>Neoptera</taxon>
        <taxon>Endopterygota</taxon>
        <taxon>Diptera</taxon>
        <taxon>Nematocera</taxon>
        <taxon>Culicoidea</taxon>
        <taxon>Culicidae</taxon>
        <taxon>Anophelinae</taxon>
        <taxon>Anopheles</taxon>
    </lineage>
</organism>
<proteinExistence type="predicted"/>
<evidence type="ECO:0000256" key="1">
    <source>
        <dbReference type="ARBA" id="ARBA00022460"/>
    </source>
</evidence>
<dbReference type="InterPro" id="IPR050468">
    <property type="entry name" value="Cuticle_Struct_Prot"/>
</dbReference>
<dbReference type="PROSITE" id="PS51155">
    <property type="entry name" value="CHIT_BIND_RR_2"/>
    <property type="match status" value="1"/>
</dbReference>
<dbReference type="PANTHER" id="PTHR10380:SF192">
    <property type="entry name" value="GEO02312P1"/>
    <property type="match status" value="1"/>
</dbReference>
<accession>A0AAG5DEU7</accession>
<evidence type="ECO:0000256" key="3">
    <source>
        <dbReference type="SAM" id="SignalP"/>
    </source>
</evidence>
<evidence type="ECO:0000313" key="4">
    <source>
        <dbReference type="EnsemblMetazoa" id="ENSAATROPP009359"/>
    </source>
</evidence>
<feature type="chain" id="PRO_5042540644" evidence="3">
    <location>
        <begin position="23"/>
        <end position="128"/>
    </location>
</feature>
<evidence type="ECO:0000256" key="2">
    <source>
        <dbReference type="PROSITE-ProRule" id="PRU00497"/>
    </source>
</evidence>
<keyword evidence="3" id="KW-0732">Signal</keyword>
<dbReference type="Pfam" id="PF00379">
    <property type="entry name" value="Chitin_bind_4"/>
    <property type="match status" value="1"/>
</dbReference>
<keyword evidence="5" id="KW-1185">Reference proteome</keyword>
<dbReference type="EnsemblMetazoa" id="ENSAATROPT010374">
    <property type="protein sequence ID" value="ENSAATROPP009359"/>
    <property type="gene ID" value="ENSAATROPG008427"/>
</dbReference>
<feature type="signal peptide" evidence="3">
    <location>
        <begin position="1"/>
        <end position="22"/>
    </location>
</feature>
<dbReference type="AlphaFoldDB" id="A0AAG5DEU7"/>
<evidence type="ECO:0000313" key="5">
    <source>
        <dbReference type="Proteomes" id="UP000075880"/>
    </source>
</evidence>
<keyword evidence="1 2" id="KW-0193">Cuticle</keyword>
<reference evidence="4" key="1">
    <citation type="submission" date="2024-04" db="UniProtKB">
        <authorList>
            <consortium name="EnsemblMetazoa"/>
        </authorList>
    </citation>
    <scope>IDENTIFICATION</scope>
    <source>
        <strain evidence="4">EBRO</strain>
    </source>
</reference>
<dbReference type="InterPro" id="IPR031311">
    <property type="entry name" value="CHIT_BIND_RR_consensus"/>
</dbReference>
<dbReference type="PANTHER" id="PTHR10380">
    <property type="entry name" value="CUTICLE PROTEIN"/>
    <property type="match status" value="1"/>
</dbReference>